<gene>
    <name evidence="2" type="ORF">DWX53_12250</name>
</gene>
<dbReference type="AlphaFoldDB" id="A0A412MCU0"/>
<accession>A0A412MCU0</accession>
<name>A0A412MCU0_9FIRM</name>
<organism evidence="2 3">
    <name type="scientific">Dorea formicigenerans</name>
    <dbReference type="NCBI Taxonomy" id="39486"/>
    <lineage>
        <taxon>Bacteria</taxon>
        <taxon>Bacillati</taxon>
        <taxon>Bacillota</taxon>
        <taxon>Clostridia</taxon>
        <taxon>Lachnospirales</taxon>
        <taxon>Lachnospiraceae</taxon>
        <taxon>Dorea</taxon>
    </lineage>
</organism>
<sequence>MYKDIFESIRNEAEKRNLRERTIQLYCSDVSYFLRWIGKNVS</sequence>
<evidence type="ECO:0000313" key="3">
    <source>
        <dbReference type="Proteomes" id="UP000283630"/>
    </source>
</evidence>
<evidence type="ECO:0000313" key="2">
    <source>
        <dbReference type="EMBL" id="RGT07376.1"/>
    </source>
</evidence>
<dbReference type="Gene3D" id="1.10.150.130">
    <property type="match status" value="1"/>
</dbReference>
<dbReference type="InterPro" id="IPR010998">
    <property type="entry name" value="Integrase_recombinase_N"/>
</dbReference>
<comment type="caution">
    <text evidence="2">The sequence shown here is derived from an EMBL/GenBank/DDBJ whole genome shotgun (WGS) entry which is preliminary data.</text>
</comment>
<dbReference type="Proteomes" id="UP000283630">
    <property type="component" value="Unassembled WGS sequence"/>
</dbReference>
<proteinExistence type="predicted"/>
<dbReference type="GO" id="GO:0003677">
    <property type="term" value="F:DNA binding"/>
    <property type="evidence" value="ECO:0007669"/>
    <property type="project" value="UniProtKB-KW"/>
</dbReference>
<protein>
    <submittedName>
        <fullName evidence="2">Integrase</fullName>
    </submittedName>
</protein>
<keyword evidence="1" id="KW-0238">DNA-binding</keyword>
<feature type="non-terminal residue" evidence="2">
    <location>
        <position position="42"/>
    </location>
</feature>
<dbReference type="EMBL" id="QRWH01000014">
    <property type="protein sequence ID" value="RGT07376.1"/>
    <property type="molecule type" value="Genomic_DNA"/>
</dbReference>
<reference evidence="2 3" key="1">
    <citation type="submission" date="2018-08" db="EMBL/GenBank/DDBJ databases">
        <title>A genome reference for cultivated species of the human gut microbiota.</title>
        <authorList>
            <person name="Zou Y."/>
            <person name="Xue W."/>
            <person name="Luo G."/>
        </authorList>
    </citation>
    <scope>NUCLEOTIDE SEQUENCE [LARGE SCALE GENOMIC DNA]</scope>
    <source>
        <strain evidence="2 3">AF19-4AC</strain>
    </source>
</reference>
<evidence type="ECO:0000256" key="1">
    <source>
        <dbReference type="ARBA" id="ARBA00023125"/>
    </source>
</evidence>